<organism evidence="2 3">
    <name type="scientific">Sulfitobacter aestuarii</name>
    <dbReference type="NCBI Taxonomy" id="2161676"/>
    <lineage>
        <taxon>Bacteria</taxon>
        <taxon>Pseudomonadati</taxon>
        <taxon>Pseudomonadota</taxon>
        <taxon>Alphaproteobacteria</taxon>
        <taxon>Rhodobacterales</taxon>
        <taxon>Roseobacteraceae</taxon>
        <taxon>Sulfitobacter</taxon>
    </lineage>
</organism>
<keyword evidence="3" id="KW-1185">Reference proteome</keyword>
<accession>A0ABW5U1D6</accession>
<evidence type="ECO:0000256" key="1">
    <source>
        <dbReference type="ARBA" id="ARBA00022649"/>
    </source>
</evidence>
<dbReference type="InterPro" id="IPR035093">
    <property type="entry name" value="RelE/ParE_toxin_dom_sf"/>
</dbReference>
<sequence length="108" mass="12015">MSRGFRLTRQAEDHLVEIALWTLNQFGPRQADLYETEILQRCAAIAAGSAPSQDCTVLLDGAEGLRFSRAGAHFIVFLDRPDAVVILDFLHASRDLPRHLAALATRRD</sequence>
<dbReference type="EMBL" id="JBHUMP010000005">
    <property type="protein sequence ID" value="MFD2739585.1"/>
    <property type="molecule type" value="Genomic_DNA"/>
</dbReference>
<reference evidence="3" key="1">
    <citation type="journal article" date="2019" name="Int. J. Syst. Evol. Microbiol.">
        <title>The Global Catalogue of Microorganisms (GCM) 10K type strain sequencing project: providing services to taxonomists for standard genome sequencing and annotation.</title>
        <authorList>
            <consortium name="The Broad Institute Genomics Platform"/>
            <consortium name="The Broad Institute Genome Sequencing Center for Infectious Disease"/>
            <person name="Wu L."/>
            <person name="Ma J."/>
        </authorList>
    </citation>
    <scope>NUCLEOTIDE SEQUENCE [LARGE SCALE GENOMIC DNA]</scope>
    <source>
        <strain evidence="3">TISTR 2562</strain>
    </source>
</reference>
<evidence type="ECO:0000313" key="2">
    <source>
        <dbReference type="EMBL" id="MFD2739585.1"/>
    </source>
</evidence>
<gene>
    <name evidence="2" type="ORF">ACFSUD_08400</name>
</gene>
<protein>
    <submittedName>
        <fullName evidence="2">Type II toxin-antitoxin system RelE/ParE family toxin</fullName>
    </submittedName>
</protein>
<proteinExistence type="predicted"/>
<dbReference type="Pfam" id="PF05016">
    <property type="entry name" value="ParE_toxin"/>
    <property type="match status" value="1"/>
</dbReference>
<name>A0ABW5U1D6_9RHOB</name>
<keyword evidence="1" id="KW-1277">Toxin-antitoxin system</keyword>
<dbReference type="Gene3D" id="3.30.2310.20">
    <property type="entry name" value="RelE-like"/>
    <property type="match status" value="1"/>
</dbReference>
<dbReference type="InterPro" id="IPR007712">
    <property type="entry name" value="RelE/ParE_toxin"/>
</dbReference>
<dbReference type="RefSeq" id="WP_386373346.1">
    <property type="nucleotide sequence ID" value="NZ_JBHUMP010000005.1"/>
</dbReference>
<comment type="caution">
    <text evidence="2">The sequence shown here is derived from an EMBL/GenBank/DDBJ whole genome shotgun (WGS) entry which is preliminary data.</text>
</comment>
<evidence type="ECO:0000313" key="3">
    <source>
        <dbReference type="Proteomes" id="UP001597474"/>
    </source>
</evidence>
<dbReference type="Proteomes" id="UP001597474">
    <property type="component" value="Unassembled WGS sequence"/>
</dbReference>